<reference evidence="1 2" key="1">
    <citation type="submission" date="2019-03" db="EMBL/GenBank/DDBJ databases">
        <title>Deep-cultivation of Planctomycetes and their phenomic and genomic characterization uncovers novel biology.</title>
        <authorList>
            <person name="Wiegand S."/>
            <person name="Jogler M."/>
            <person name="Boedeker C."/>
            <person name="Pinto D."/>
            <person name="Vollmers J."/>
            <person name="Rivas-Marin E."/>
            <person name="Kohn T."/>
            <person name="Peeters S.H."/>
            <person name="Heuer A."/>
            <person name="Rast P."/>
            <person name="Oberbeckmann S."/>
            <person name="Bunk B."/>
            <person name="Jeske O."/>
            <person name="Meyerdierks A."/>
            <person name="Storesund J.E."/>
            <person name="Kallscheuer N."/>
            <person name="Luecker S."/>
            <person name="Lage O.M."/>
            <person name="Pohl T."/>
            <person name="Merkel B.J."/>
            <person name="Hornburger P."/>
            <person name="Mueller R.-W."/>
            <person name="Bruemmer F."/>
            <person name="Labrenz M."/>
            <person name="Spormann A.M."/>
            <person name="Op den Camp H."/>
            <person name="Overmann J."/>
            <person name="Amann R."/>
            <person name="Jetten M.S.M."/>
            <person name="Mascher T."/>
            <person name="Medema M.H."/>
            <person name="Devos D.P."/>
            <person name="Kaster A.-K."/>
            <person name="Ovreas L."/>
            <person name="Rohde M."/>
            <person name="Galperin M.Y."/>
            <person name="Jogler C."/>
        </authorList>
    </citation>
    <scope>NUCLEOTIDE SEQUENCE [LARGE SCALE GENOMIC DNA]</scope>
    <source>
        <strain evidence="1 2">Enr17</strain>
    </source>
</reference>
<dbReference type="AlphaFoldDB" id="A0A518IJM0"/>
<sequence length="93" mass="10570">MNSRGCLSHNCFKPRVESKQLIFTDPLTEKELAFKLMIQPYGWCGPLIGHTLDGSPFPLKWEFNGLNSHNQSSNILDLPKLADQDEGIKRLEN</sequence>
<proteinExistence type="predicted"/>
<evidence type="ECO:0000313" key="1">
    <source>
        <dbReference type="EMBL" id="QDV53292.1"/>
    </source>
</evidence>
<accession>A0A518IJM0</accession>
<keyword evidence="2" id="KW-1185">Reference proteome</keyword>
<evidence type="ECO:0000313" key="2">
    <source>
        <dbReference type="Proteomes" id="UP000318313"/>
    </source>
</evidence>
<organism evidence="1 2">
    <name type="scientific">Gimesia fumaroli</name>
    <dbReference type="NCBI Taxonomy" id="2527976"/>
    <lineage>
        <taxon>Bacteria</taxon>
        <taxon>Pseudomonadati</taxon>
        <taxon>Planctomycetota</taxon>
        <taxon>Planctomycetia</taxon>
        <taxon>Planctomycetales</taxon>
        <taxon>Planctomycetaceae</taxon>
        <taxon>Gimesia</taxon>
    </lineage>
</organism>
<protein>
    <submittedName>
        <fullName evidence="1">Uncharacterized protein</fullName>
    </submittedName>
</protein>
<dbReference type="EMBL" id="CP037452">
    <property type="protein sequence ID" value="QDV53292.1"/>
    <property type="molecule type" value="Genomic_DNA"/>
</dbReference>
<name>A0A518IJM0_9PLAN</name>
<gene>
    <name evidence="1" type="ORF">Enr17x_53660</name>
</gene>
<dbReference type="Proteomes" id="UP000318313">
    <property type="component" value="Chromosome"/>
</dbReference>
<dbReference type="KEGG" id="gfm:Enr17x_53660"/>